<dbReference type="PANTHER" id="PTHR36182">
    <property type="entry name" value="PROTEIN, PUTATIVE (AFU_ORTHOLOGUE AFUA_6G10930)-RELATED"/>
    <property type="match status" value="1"/>
</dbReference>
<evidence type="ECO:0000256" key="1">
    <source>
        <dbReference type="SAM" id="MobiDB-lite"/>
    </source>
</evidence>
<reference evidence="3 4" key="1">
    <citation type="journal article" date="2018" name="MBio">
        <title>Comparative Genomics Reveals the Core Gene Toolbox for the Fungus-Insect Symbiosis.</title>
        <authorList>
            <person name="Wang Y."/>
            <person name="Stata M."/>
            <person name="Wang W."/>
            <person name="Stajich J.E."/>
            <person name="White M.M."/>
            <person name="Moncalvo J.M."/>
        </authorList>
    </citation>
    <scope>NUCLEOTIDE SEQUENCE [LARGE SCALE GENOMIC DNA]</scope>
    <source>
        <strain evidence="3 4">SC-DP-2</strain>
    </source>
</reference>
<feature type="compositionally biased region" description="Basic and acidic residues" evidence="1">
    <location>
        <begin position="235"/>
        <end position="250"/>
    </location>
</feature>
<keyword evidence="2" id="KW-0732">Signal</keyword>
<feature type="chain" id="PRO_5015692906" evidence="2">
    <location>
        <begin position="19"/>
        <end position="520"/>
    </location>
</feature>
<proteinExistence type="predicted"/>
<dbReference type="OrthoDB" id="2342176at2759"/>
<feature type="region of interest" description="Disordered" evidence="1">
    <location>
        <begin position="235"/>
        <end position="257"/>
    </location>
</feature>
<accession>A0A2T9ZEM2</accession>
<gene>
    <name evidence="3" type="ORF">BB560_002529</name>
</gene>
<dbReference type="STRING" id="133381.A0A2T9ZEM2"/>
<comment type="caution">
    <text evidence="3">The sequence shown here is derived from an EMBL/GenBank/DDBJ whole genome shotgun (WGS) entry which is preliminary data.</text>
</comment>
<dbReference type="AlphaFoldDB" id="A0A2T9ZEM2"/>
<name>A0A2T9ZEM2_9FUNG</name>
<organism evidence="3 4">
    <name type="scientific">Smittium megazygosporum</name>
    <dbReference type="NCBI Taxonomy" id="133381"/>
    <lineage>
        <taxon>Eukaryota</taxon>
        <taxon>Fungi</taxon>
        <taxon>Fungi incertae sedis</taxon>
        <taxon>Zoopagomycota</taxon>
        <taxon>Kickxellomycotina</taxon>
        <taxon>Harpellomycetes</taxon>
        <taxon>Harpellales</taxon>
        <taxon>Legeriomycetaceae</taxon>
        <taxon>Smittium</taxon>
    </lineage>
</organism>
<dbReference type="PANTHER" id="PTHR36182:SF1">
    <property type="entry name" value="PROTEIN, PUTATIVE (AFU_ORTHOLOGUE AFUA_6G10930)-RELATED"/>
    <property type="match status" value="1"/>
</dbReference>
<evidence type="ECO:0000256" key="2">
    <source>
        <dbReference type="SAM" id="SignalP"/>
    </source>
</evidence>
<dbReference type="Gene3D" id="2.70.50.70">
    <property type="match status" value="1"/>
</dbReference>
<dbReference type="EMBL" id="MBFS01000289">
    <property type="protein sequence ID" value="PVV03002.1"/>
    <property type="molecule type" value="Genomic_DNA"/>
</dbReference>
<sequence length="520" mass="58501">MFFRNLLFILWILTGTMGHMALFSPCPRFSVSNKNCPSPPPGESYDYDIKAPIGTSDDIQSPICKSRTPYQSTTETWTAGQMVDIQFEHGGAAHGGGHCQFSLSYDGGNTFVVIHDEKRYCFFGEPSESNNATILRYAFKLPEAVPAGDRVVFAWSWINALGDREYYMNCADISIRSASSSYSGPEMLIANYGPGYPVIPEFAGNYETGLELFDKRKIISVYSSGGAPINTYHEIPKDQDMPEPDTEHGENPPVYHPYSERYDATTLKESLESNHATTTFLLDETEYPETIHINTNIREEQGKPSTEVIYEGKGSDLLSQDSIIKNDMGNLETTENQENAESRDYELPETMIANILEGQSMEHSEQVISIIMQMTQENEKYHSVQDNEWNSVYGVSSDNIVDFESNNNSIEIEATSTDSIQEAVLTQTAEIDPAVPVDQVTVETELVEDLGTDGEFEDLTRKKRAGLQYICDFGKMRCSKNGKQFLICDYRNFFVFNVAAGTRCIEKDNGRIEIAHYYHY</sequence>
<feature type="signal peptide" evidence="2">
    <location>
        <begin position="1"/>
        <end position="18"/>
    </location>
</feature>
<evidence type="ECO:0000313" key="4">
    <source>
        <dbReference type="Proteomes" id="UP000245609"/>
    </source>
</evidence>
<dbReference type="Proteomes" id="UP000245609">
    <property type="component" value="Unassembled WGS sequence"/>
</dbReference>
<keyword evidence="4" id="KW-1185">Reference proteome</keyword>
<protein>
    <submittedName>
        <fullName evidence="3">Uncharacterized protein</fullName>
    </submittedName>
</protein>
<evidence type="ECO:0000313" key="3">
    <source>
        <dbReference type="EMBL" id="PVV03002.1"/>
    </source>
</evidence>